<dbReference type="Gene3D" id="3.10.50.40">
    <property type="match status" value="1"/>
</dbReference>
<comment type="similarity">
    <text evidence="6">Belongs to the FKBP-type PPIase family. FKBP1 subfamily.</text>
</comment>
<feature type="region of interest" description="Disordered" evidence="8">
    <location>
        <begin position="32"/>
        <end position="51"/>
    </location>
</feature>
<reference evidence="10" key="1">
    <citation type="submission" date="2021-12" db="EMBL/GenBank/DDBJ databases">
        <title>Convergent genome expansion in fungi linked to evolution of root-endophyte symbiosis.</title>
        <authorList>
            <consortium name="DOE Joint Genome Institute"/>
            <person name="Ke Y.-H."/>
            <person name="Bonito G."/>
            <person name="Liao H.-L."/>
            <person name="Looney B."/>
            <person name="Rojas-Flechas A."/>
            <person name="Nash J."/>
            <person name="Hameed K."/>
            <person name="Schadt C."/>
            <person name="Martin F."/>
            <person name="Crous P.W."/>
            <person name="Miettinen O."/>
            <person name="Magnuson J.K."/>
            <person name="Labbe J."/>
            <person name="Jacobson D."/>
            <person name="Doktycz M.J."/>
            <person name="Veneault-Fourrey C."/>
            <person name="Kuo A."/>
            <person name="Mondo S."/>
            <person name="Calhoun S."/>
            <person name="Riley R."/>
            <person name="Ohm R."/>
            <person name="LaButti K."/>
            <person name="Andreopoulos B."/>
            <person name="Pangilinan J."/>
            <person name="Nolan M."/>
            <person name="Tritt A."/>
            <person name="Clum A."/>
            <person name="Lipzen A."/>
            <person name="Daum C."/>
            <person name="Barry K."/>
            <person name="Grigoriev I.V."/>
            <person name="Vilgalys R."/>
        </authorList>
    </citation>
    <scope>NUCLEOTIDE SEQUENCE</scope>
    <source>
        <strain evidence="10">PMI_201</strain>
    </source>
</reference>
<dbReference type="PROSITE" id="PS50059">
    <property type="entry name" value="FKBP_PPIASE"/>
    <property type="match status" value="1"/>
</dbReference>
<comment type="catalytic activity">
    <reaction evidence="1 7">
        <text>[protein]-peptidylproline (omega=180) = [protein]-peptidylproline (omega=0)</text>
        <dbReference type="Rhea" id="RHEA:16237"/>
        <dbReference type="Rhea" id="RHEA-COMP:10747"/>
        <dbReference type="Rhea" id="RHEA-COMP:10748"/>
        <dbReference type="ChEBI" id="CHEBI:83833"/>
        <dbReference type="ChEBI" id="CHEBI:83834"/>
        <dbReference type="EC" id="5.2.1.8"/>
    </reaction>
</comment>
<evidence type="ECO:0000256" key="7">
    <source>
        <dbReference type="PROSITE-ProRule" id="PRU00277"/>
    </source>
</evidence>
<evidence type="ECO:0000256" key="5">
    <source>
        <dbReference type="ARBA" id="ARBA00023235"/>
    </source>
</evidence>
<dbReference type="AlphaFoldDB" id="A0AAD4PV46"/>
<evidence type="ECO:0000313" key="10">
    <source>
        <dbReference type="EMBL" id="KAH8690864.1"/>
    </source>
</evidence>
<dbReference type="EC" id="5.2.1.8" evidence="3 7"/>
<dbReference type="GO" id="GO:0005737">
    <property type="term" value="C:cytoplasm"/>
    <property type="evidence" value="ECO:0007669"/>
    <property type="project" value="TreeGrafter"/>
</dbReference>
<evidence type="ECO:0000259" key="9">
    <source>
        <dbReference type="PROSITE" id="PS50059"/>
    </source>
</evidence>
<evidence type="ECO:0000256" key="2">
    <source>
        <dbReference type="ARBA" id="ARBA00002388"/>
    </source>
</evidence>
<dbReference type="Pfam" id="PF00254">
    <property type="entry name" value="FKBP_C"/>
    <property type="match status" value="1"/>
</dbReference>
<keyword evidence="4 7" id="KW-0697">Rotamase</keyword>
<accession>A0AAD4PV46</accession>
<comment type="function">
    <text evidence="2">PPIases accelerate the folding of proteins. It catalyzes the cis-trans isomerization of proline imidic peptide bonds in oligopeptides.</text>
</comment>
<dbReference type="GO" id="GO:0003755">
    <property type="term" value="F:peptidyl-prolyl cis-trans isomerase activity"/>
    <property type="evidence" value="ECO:0007669"/>
    <property type="project" value="UniProtKB-KW"/>
</dbReference>
<dbReference type="PANTHER" id="PTHR10516">
    <property type="entry name" value="PEPTIDYL-PROLYL CIS-TRANS ISOMERASE"/>
    <property type="match status" value="1"/>
</dbReference>
<evidence type="ECO:0000256" key="6">
    <source>
        <dbReference type="ARBA" id="ARBA00038106"/>
    </source>
</evidence>
<name>A0AAD4PV46_9EURO</name>
<dbReference type="GeneID" id="70252756"/>
<gene>
    <name evidence="10" type="ORF">BGW36DRAFT_60951</name>
</gene>
<dbReference type="PANTHER" id="PTHR10516:SF447">
    <property type="entry name" value="FK506-BINDING PROTEIN 1B"/>
    <property type="match status" value="1"/>
</dbReference>
<evidence type="ECO:0000313" key="11">
    <source>
        <dbReference type="Proteomes" id="UP001201262"/>
    </source>
</evidence>
<dbReference type="SUPFAM" id="SSF54534">
    <property type="entry name" value="FKBP-like"/>
    <property type="match status" value="1"/>
</dbReference>
<feature type="compositionally biased region" description="Basic and acidic residues" evidence="8">
    <location>
        <begin position="38"/>
        <end position="49"/>
    </location>
</feature>
<dbReference type="RefSeq" id="XP_046067060.1">
    <property type="nucleotide sequence ID" value="XM_046222469.1"/>
</dbReference>
<dbReference type="InterPro" id="IPR050689">
    <property type="entry name" value="FKBP-type_PPIase"/>
</dbReference>
<evidence type="ECO:0000256" key="8">
    <source>
        <dbReference type="SAM" id="MobiDB-lite"/>
    </source>
</evidence>
<keyword evidence="11" id="KW-1185">Reference proteome</keyword>
<feature type="domain" description="PPIase FKBP-type" evidence="9">
    <location>
        <begin position="20"/>
        <end position="115"/>
    </location>
</feature>
<evidence type="ECO:0000256" key="1">
    <source>
        <dbReference type="ARBA" id="ARBA00000971"/>
    </source>
</evidence>
<evidence type="ECO:0000256" key="4">
    <source>
        <dbReference type="ARBA" id="ARBA00023110"/>
    </source>
</evidence>
<keyword evidence="5 7" id="KW-0413">Isomerase</keyword>
<evidence type="ECO:0000256" key="3">
    <source>
        <dbReference type="ARBA" id="ARBA00013194"/>
    </source>
</evidence>
<dbReference type="EMBL" id="JAJTJA010000013">
    <property type="protein sequence ID" value="KAH8690864.1"/>
    <property type="molecule type" value="Genomic_DNA"/>
</dbReference>
<dbReference type="FunFam" id="3.10.50.40:FF:000006">
    <property type="entry name" value="Peptidyl-prolyl cis-trans isomerase"/>
    <property type="match status" value="1"/>
</dbReference>
<dbReference type="InterPro" id="IPR001179">
    <property type="entry name" value="PPIase_FKBP_dom"/>
</dbReference>
<protein>
    <recommendedName>
        <fullName evidence="3 7">peptidylprolyl isomerase</fullName>
        <ecNumber evidence="3 7">5.2.1.8</ecNumber>
    </recommendedName>
</protein>
<sequence length="119" mass="12778">MSWEKTILKNGNGVDMPAVGANVKIDYTGWLRNPSNPDHQKGTEFDSSKGRGALATPIGKGRVIKGWDEGVLSMSLGEEAILTIDSTYAYGTQGFPGVIPPNSDLIFQVKLIEINGKKA</sequence>
<organism evidence="10 11">
    <name type="scientific">Talaromyces proteolyticus</name>
    <dbReference type="NCBI Taxonomy" id="1131652"/>
    <lineage>
        <taxon>Eukaryota</taxon>
        <taxon>Fungi</taxon>
        <taxon>Dikarya</taxon>
        <taxon>Ascomycota</taxon>
        <taxon>Pezizomycotina</taxon>
        <taxon>Eurotiomycetes</taxon>
        <taxon>Eurotiomycetidae</taxon>
        <taxon>Eurotiales</taxon>
        <taxon>Trichocomaceae</taxon>
        <taxon>Talaromyces</taxon>
        <taxon>Talaromyces sect. Bacilispori</taxon>
    </lineage>
</organism>
<proteinExistence type="inferred from homology"/>
<dbReference type="Proteomes" id="UP001201262">
    <property type="component" value="Unassembled WGS sequence"/>
</dbReference>
<comment type="caution">
    <text evidence="10">The sequence shown here is derived from an EMBL/GenBank/DDBJ whole genome shotgun (WGS) entry which is preliminary data.</text>
</comment>
<dbReference type="InterPro" id="IPR046357">
    <property type="entry name" value="PPIase_dom_sf"/>
</dbReference>